<proteinExistence type="predicted"/>
<organism evidence="5 6">
    <name type="scientific">Methylomonas rosea</name>
    <dbReference type="NCBI Taxonomy" id="2952227"/>
    <lineage>
        <taxon>Bacteria</taxon>
        <taxon>Pseudomonadati</taxon>
        <taxon>Pseudomonadota</taxon>
        <taxon>Gammaproteobacteria</taxon>
        <taxon>Methylococcales</taxon>
        <taxon>Methylococcaceae</taxon>
        <taxon>Methylomonas</taxon>
    </lineage>
</organism>
<keyword evidence="2" id="KW-0472">Membrane</keyword>
<comment type="caution">
    <text evidence="5">The sequence shown here is derived from an EMBL/GenBank/DDBJ whole genome shotgun (WGS) entry which is preliminary data.</text>
</comment>
<keyword evidence="4" id="KW-0732">Signal</keyword>
<keyword evidence="6" id="KW-1185">Reference proteome</keyword>
<gene>
    <name evidence="5" type="ORF">NP589_08420</name>
</gene>
<comment type="subcellular location">
    <subcellularLocation>
        <location evidence="1">Cell outer membrane</location>
    </subcellularLocation>
</comment>
<name>A0ABT1TRP4_9GAMM</name>
<evidence type="ECO:0000313" key="5">
    <source>
        <dbReference type="EMBL" id="MCQ8117448.1"/>
    </source>
</evidence>
<reference evidence="5 6" key="1">
    <citation type="submission" date="2022-07" db="EMBL/GenBank/DDBJ databases">
        <title>Methylomonas rivi sp. nov., Methylomonas rosea sp. nov., Methylomonas aureus sp. nov. and Methylomonas subterranea sp. nov., four novel methanotrophs isolated from a freshwater creek and the deep terrestrial subsurface.</title>
        <authorList>
            <person name="Abin C."/>
            <person name="Sankaranarayanan K."/>
            <person name="Garner C."/>
            <person name="Sindelar R."/>
            <person name="Kotary K."/>
            <person name="Garner R."/>
            <person name="Barclay S."/>
            <person name="Lawson P."/>
            <person name="Krumholz L."/>
        </authorList>
    </citation>
    <scope>NUCLEOTIDE SEQUENCE [LARGE SCALE GENOMIC DNA]</scope>
    <source>
        <strain evidence="5 6">WSC-7</strain>
    </source>
</reference>
<dbReference type="Gene3D" id="2.40.170.20">
    <property type="entry name" value="TonB-dependent receptor, beta-barrel domain"/>
    <property type="match status" value="1"/>
</dbReference>
<dbReference type="EMBL" id="JANIBL010000020">
    <property type="protein sequence ID" value="MCQ8117448.1"/>
    <property type="molecule type" value="Genomic_DNA"/>
</dbReference>
<evidence type="ECO:0000256" key="4">
    <source>
        <dbReference type="SAM" id="SignalP"/>
    </source>
</evidence>
<dbReference type="RefSeq" id="WP_256606582.1">
    <property type="nucleotide sequence ID" value="NZ_JANIBL010000020.1"/>
</dbReference>
<evidence type="ECO:0000256" key="3">
    <source>
        <dbReference type="ARBA" id="ARBA00023237"/>
    </source>
</evidence>
<evidence type="ECO:0000256" key="2">
    <source>
        <dbReference type="ARBA" id="ARBA00023136"/>
    </source>
</evidence>
<evidence type="ECO:0000313" key="6">
    <source>
        <dbReference type="Proteomes" id="UP001524570"/>
    </source>
</evidence>
<dbReference type="SUPFAM" id="SSF56935">
    <property type="entry name" value="Porins"/>
    <property type="match status" value="1"/>
</dbReference>
<feature type="chain" id="PRO_5047096981" description="Beta-barrel porin 2" evidence="4">
    <location>
        <begin position="22"/>
        <end position="423"/>
    </location>
</feature>
<dbReference type="Proteomes" id="UP001524570">
    <property type="component" value="Unassembled WGS sequence"/>
</dbReference>
<protein>
    <recommendedName>
        <fullName evidence="7">Beta-barrel porin 2</fullName>
    </recommendedName>
</protein>
<accession>A0ABT1TRP4</accession>
<keyword evidence="3" id="KW-0998">Cell outer membrane</keyword>
<feature type="signal peptide" evidence="4">
    <location>
        <begin position="1"/>
        <end position="21"/>
    </location>
</feature>
<evidence type="ECO:0000256" key="1">
    <source>
        <dbReference type="ARBA" id="ARBA00004442"/>
    </source>
</evidence>
<dbReference type="InterPro" id="IPR036942">
    <property type="entry name" value="Beta-barrel_TonB_sf"/>
</dbReference>
<sequence>MKIKTDFLLPALVLFSSNSYAFDWLFEPDFSFKEKYDDNLRLQANPNRTNLISTLSPGLMLGYLAENQELKTNLKWNELIYHGESSLDFSEKLANIGHQYRGELFKTALTAGYSEQSTLSTQLDEFGSGNLRTQVAQSTKSISPSFTYYLSEKNSLQLGYGYMDVKFDKPPGIASNSSLSDYSNQQFSVSATHAYTERLSFNVTGSYSEFESSSNFQGTFIIFPVTTTFSQKSTNLNYQAGLQYAFSEQTQLSLSAGIRNTETQTTQITKLSDSGAIINSSNPPPRTTSGHIFSAALTRKSEWGDINFSAGQQLNPASSGTQQTSTTFSASANYNLSERWSTGINAGYLLAESVSTFDNTNVSNNRTYASVSPNIRWRWTPDINLEFSYSYRQQKFESTDQTAVGNSVQLQFSYQPQINRQVK</sequence>
<evidence type="ECO:0008006" key="7">
    <source>
        <dbReference type="Google" id="ProtNLM"/>
    </source>
</evidence>